<dbReference type="AlphaFoldDB" id="A0A397I5V4"/>
<comment type="caution">
    <text evidence="2">The sequence shown here is derived from an EMBL/GenBank/DDBJ whole genome shotgun (WGS) entry which is preliminary data.</text>
</comment>
<name>A0A397I5V4_9GLOM</name>
<dbReference type="Proteomes" id="UP000266861">
    <property type="component" value="Unassembled WGS sequence"/>
</dbReference>
<sequence>MTETDNNIESVQQNQHDQNLQENNNEIAQAIELLKKILITINGRDTEAAKELGLKIDGPSPRIDNIVRQVLGKKIWISLRQLLEIVKTEVQQEIINSISNPDISKNDVTYL</sequence>
<evidence type="ECO:0000313" key="2">
    <source>
        <dbReference type="EMBL" id="RHZ70955.1"/>
    </source>
</evidence>
<keyword evidence="3" id="KW-1185">Reference proteome</keyword>
<reference evidence="2 3" key="1">
    <citation type="submission" date="2018-08" db="EMBL/GenBank/DDBJ databases">
        <title>Genome and evolution of the arbuscular mycorrhizal fungus Diversispora epigaea (formerly Glomus versiforme) and its bacterial endosymbionts.</title>
        <authorList>
            <person name="Sun X."/>
            <person name="Fei Z."/>
            <person name="Harrison M."/>
        </authorList>
    </citation>
    <scope>NUCLEOTIDE SEQUENCE [LARGE SCALE GENOMIC DNA]</scope>
    <source>
        <strain evidence="2 3">IT104</strain>
    </source>
</reference>
<feature type="region of interest" description="Disordered" evidence="1">
    <location>
        <begin position="1"/>
        <end position="22"/>
    </location>
</feature>
<gene>
    <name evidence="2" type="ORF">Glove_264g43</name>
</gene>
<protein>
    <submittedName>
        <fullName evidence="2">Uncharacterized protein</fullName>
    </submittedName>
</protein>
<dbReference type="EMBL" id="PQFF01000241">
    <property type="protein sequence ID" value="RHZ70955.1"/>
    <property type="molecule type" value="Genomic_DNA"/>
</dbReference>
<evidence type="ECO:0000313" key="3">
    <source>
        <dbReference type="Proteomes" id="UP000266861"/>
    </source>
</evidence>
<evidence type="ECO:0000256" key="1">
    <source>
        <dbReference type="SAM" id="MobiDB-lite"/>
    </source>
</evidence>
<proteinExistence type="predicted"/>
<dbReference type="OrthoDB" id="2434078at2759"/>
<accession>A0A397I5V4</accession>
<organism evidence="2 3">
    <name type="scientific">Diversispora epigaea</name>
    <dbReference type="NCBI Taxonomy" id="1348612"/>
    <lineage>
        <taxon>Eukaryota</taxon>
        <taxon>Fungi</taxon>
        <taxon>Fungi incertae sedis</taxon>
        <taxon>Mucoromycota</taxon>
        <taxon>Glomeromycotina</taxon>
        <taxon>Glomeromycetes</taxon>
        <taxon>Diversisporales</taxon>
        <taxon>Diversisporaceae</taxon>
        <taxon>Diversispora</taxon>
    </lineage>
</organism>